<sequence>MSSADQAEPSDPPFEAKTAVVPADGLEADVPETANRRIPAHPALQVVRGFCMGAADTVPGVSGGTVALILGHYERLILAISSLDRHFVKLVLQRNVKQAFLHADLGFLILIGVGVVAGIISLAGLMHTLLDDHLPATFAVFFGMILASAWIVRRMIGRWGTAQWAGLVGGGVAAVGISLASQMPGSDSLVYLFVSAMIAICAMILPGISGAFILLLLGVYHPITGTLKETVKGSVTGENLVQIAVFCSGCLCGLLAFSRVLRWLLKHHHDTTMAALCGLMVGSIYKLWPFQTPTPETADLEFKLREFQHLAPQNWPGNSWLLIGLALASTLCVLVIDKLAASKLR</sequence>
<feature type="transmembrane region" description="Helical" evidence="1">
    <location>
        <begin position="189"/>
        <end position="219"/>
    </location>
</feature>
<feature type="transmembrane region" description="Helical" evidence="1">
    <location>
        <begin position="240"/>
        <end position="261"/>
    </location>
</feature>
<keyword evidence="1" id="KW-0812">Transmembrane</keyword>
<dbReference type="InterPro" id="IPR007163">
    <property type="entry name" value="VCA0040-like"/>
</dbReference>
<feature type="transmembrane region" description="Helical" evidence="1">
    <location>
        <begin position="320"/>
        <end position="340"/>
    </location>
</feature>
<keyword evidence="1" id="KW-0472">Membrane</keyword>
<organism evidence="2 3">
    <name type="scientific">Stieleria bergensis</name>
    <dbReference type="NCBI Taxonomy" id="2528025"/>
    <lineage>
        <taxon>Bacteria</taxon>
        <taxon>Pseudomonadati</taxon>
        <taxon>Planctomycetota</taxon>
        <taxon>Planctomycetia</taxon>
        <taxon>Pirellulales</taxon>
        <taxon>Pirellulaceae</taxon>
        <taxon>Stieleria</taxon>
    </lineage>
</organism>
<protein>
    <recommendedName>
        <fullName evidence="4">DUF368 domain-containing protein</fullName>
    </recommendedName>
</protein>
<dbReference type="Proteomes" id="UP000315003">
    <property type="component" value="Chromosome"/>
</dbReference>
<feature type="transmembrane region" description="Helical" evidence="1">
    <location>
        <begin position="105"/>
        <end position="127"/>
    </location>
</feature>
<evidence type="ECO:0008006" key="4">
    <source>
        <dbReference type="Google" id="ProtNLM"/>
    </source>
</evidence>
<dbReference type="EMBL" id="CP036272">
    <property type="protein sequence ID" value="QDT60312.1"/>
    <property type="molecule type" value="Genomic_DNA"/>
</dbReference>
<reference evidence="2 3" key="1">
    <citation type="submission" date="2019-02" db="EMBL/GenBank/DDBJ databases">
        <title>Deep-cultivation of Planctomycetes and their phenomic and genomic characterization uncovers novel biology.</title>
        <authorList>
            <person name="Wiegand S."/>
            <person name="Jogler M."/>
            <person name="Boedeker C."/>
            <person name="Pinto D."/>
            <person name="Vollmers J."/>
            <person name="Rivas-Marin E."/>
            <person name="Kohn T."/>
            <person name="Peeters S.H."/>
            <person name="Heuer A."/>
            <person name="Rast P."/>
            <person name="Oberbeckmann S."/>
            <person name="Bunk B."/>
            <person name="Jeske O."/>
            <person name="Meyerdierks A."/>
            <person name="Storesund J.E."/>
            <person name="Kallscheuer N."/>
            <person name="Luecker S."/>
            <person name="Lage O.M."/>
            <person name="Pohl T."/>
            <person name="Merkel B.J."/>
            <person name="Hornburger P."/>
            <person name="Mueller R.-W."/>
            <person name="Bruemmer F."/>
            <person name="Labrenz M."/>
            <person name="Spormann A.M."/>
            <person name="Op den Camp H."/>
            <person name="Overmann J."/>
            <person name="Amann R."/>
            <person name="Jetten M.S.M."/>
            <person name="Mascher T."/>
            <person name="Medema M.H."/>
            <person name="Devos D.P."/>
            <person name="Kaster A.-K."/>
            <person name="Ovreas L."/>
            <person name="Rohde M."/>
            <person name="Galperin M.Y."/>
            <person name="Jogler C."/>
        </authorList>
    </citation>
    <scope>NUCLEOTIDE SEQUENCE [LARGE SCALE GENOMIC DNA]</scope>
    <source>
        <strain evidence="2 3">SV_7m_r</strain>
    </source>
</reference>
<accession>A0A517SW00</accession>
<keyword evidence="3" id="KW-1185">Reference proteome</keyword>
<gene>
    <name evidence="2" type="ORF">SV7mr_28320</name>
</gene>
<dbReference type="OrthoDB" id="9793746at2"/>
<dbReference type="AlphaFoldDB" id="A0A517SW00"/>
<keyword evidence="1" id="KW-1133">Transmembrane helix</keyword>
<evidence type="ECO:0000256" key="1">
    <source>
        <dbReference type="SAM" id="Phobius"/>
    </source>
</evidence>
<evidence type="ECO:0000313" key="2">
    <source>
        <dbReference type="EMBL" id="QDT60312.1"/>
    </source>
</evidence>
<name>A0A517SW00_9BACT</name>
<dbReference type="PANTHER" id="PTHR37308">
    <property type="entry name" value="INTEGRAL MEMBRANE PROTEIN"/>
    <property type="match status" value="1"/>
</dbReference>
<dbReference type="PANTHER" id="PTHR37308:SF1">
    <property type="entry name" value="POLYPRENYL-PHOSPHATE TRANSPORTER"/>
    <property type="match status" value="1"/>
</dbReference>
<feature type="transmembrane region" description="Helical" evidence="1">
    <location>
        <begin position="133"/>
        <end position="152"/>
    </location>
</feature>
<feature type="transmembrane region" description="Helical" evidence="1">
    <location>
        <begin position="164"/>
        <end position="183"/>
    </location>
</feature>
<dbReference type="Pfam" id="PF04018">
    <property type="entry name" value="VCA0040-like"/>
    <property type="match status" value="1"/>
</dbReference>
<evidence type="ECO:0000313" key="3">
    <source>
        <dbReference type="Proteomes" id="UP000315003"/>
    </source>
</evidence>
<dbReference type="RefSeq" id="WP_145272827.1">
    <property type="nucleotide sequence ID" value="NZ_CP036272.1"/>
</dbReference>
<proteinExistence type="predicted"/>